<feature type="transmembrane region" description="Helical" evidence="1">
    <location>
        <begin position="29"/>
        <end position="49"/>
    </location>
</feature>
<proteinExistence type="predicted"/>
<evidence type="ECO:0000256" key="1">
    <source>
        <dbReference type="SAM" id="Phobius"/>
    </source>
</evidence>
<reference evidence="2 3" key="1">
    <citation type="journal article" date="2020" name="Biotechnol. Biofuels">
        <title>New insights from the biogas microbiome by comprehensive genome-resolved metagenomics of nearly 1600 species originating from multiple anaerobic digesters.</title>
        <authorList>
            <person name="Campanaro S."/>
            <person name="Treu L."/>
            <person name="Rodriguez-R L.M."/>
            <person name="Kovalovszki A."/>
            <person name="Ziels R.M."/>
            <person name="Maus I."/>
            <person name="Zhu X."/>
            <person name="Kougias P.G."/>
            <person name="Basile A."/>
            <person name="Luo G."/>
            <person name="Schluter A."/>
            <person name="Konstantinidis K.T."/>
            <person name="Angelidaki I."/>
        </authorList>
    </citation>
    <scope>NUCLEOTIDE SEQUENCE [LARGE SCALE GENOMIC DNA]</scope>
    <source>
        <strain evidence="2">AS06rmzACSIP_256</strain>
    </source>
</reference>
<dbReference type="EMBL" id="JAAYYV010000391">
    <property type="protein sequence ID" value="NLF55474.1"/>
    <property type="molecule type" value="Genomic_DNA"/>
</dbReference>
<protein>
    <submittedName>
        <fullName evidence="2">YeeE/YedE family protein</fullName>
    </submittedName>
</protein>
<organism evidence="2 3">
    <name type="scientific">Thauera phenolivorans</name>
    <dbReference type="NCBI Taxonomy" id="1792543"/>
    <lineage>
        <taxon>Bacteria</taxon>
        <taxon>Pseudomonadati</taxon>
        <taxon>Pseudomonadota</taxon>
        <taxon>Betaproteobacteria</taxon>
        <taxon>Rhodocyclales</taxon>
        <taxon>Zoogloeaceae</taxon>
        <taxon>Thauera</taxon>
    </lineage>
</organism>
<dbReference type="Proteomes" id="UP000536534">
    <property type="component" value="Unassembled WGS sequence"/>
</dbReference>
<accession>A0A7X7LY47</accession>
<keyword evidence="1" id="KW-0812">Transmembrane</keyword>
<comment type="caution">
    <text evidence="2">The sequence shown here is derived from an EMBL/GenBank/DDBJ whole genome shotgun (WGS) entry which is preliminary data.</text>
</comment>
<keyword evidence="1" id="KW-0472">Membrane</keyword>
<dbReference type="AlphaFoldDB" id="A0A7X7LY47"/>
<evidence type="ECO:0000313" key="2">
    <source>
        <dbReference type="EMBL" id="NLF55474.1"/>
    </source>
</evidence>
<keyword evidence="1" id="KW-1133">Transmembrane helix</keyword>
<feature type="non-terminal residue" evidence="2">
    <location>
        <position position="66"/>
    </location>
</feature>
<evidence type="ECO:0000313" key="3">
    <source>
        <dbReference type="Proteomes" id="UP000536534"/>
    </source>
</evidence>
<sequence length="66" mass="7155">MRFMNRLLLVAGGLAGVFAVMLTAGVRQGLLALLGIGFGAALQGARFGFTTGWRDYIERRDPQGLW</sequence>
<name>A0A7X7LY47_9RHOO</name>
<gene>
    <name evidence="2" type="ORF">GX576_13950</name>
</gene>